<protein>
    <recommendedName>
        <fullName evidence="4">Peptidyl-prolyl cis-trans isomerase</fullName>
        <shortName evidence="4">PPIase</shortName>
        <ecNumber evidence="4">5.2.1.8</ecNumber>
    </recommendedName>
</protein>
<organism evidence="7 8">
    <name type="scientific">Clohesyomyces aquaticus</name>
    <dbReference type="NCBI Taxonomy" id="1231657"/>
    <lineage>
        <taxon>Eukaryota</taxon>
        <taxon>Fungi</taxon>
        <taxon>Dikarya</taxon>
        <taxon>Ascomycota</taxon>
        <taxon>Pezizomycotina</taxon>
        <taxon>Dothideomycetes</taxon>
        <taxon>Pleosporomycetidae</taxon>
        <taxon>Pleosporales</taxon>
        <taxon>Lindgomycetaceae</taxon>
        <taxon>Clohesyomyces</taxon>
    </lineage>
</organism>
<evidence type="ECO:0000256" key="2">
    <source>
        <dbReference type="ARBA" id="ARBA00023110"/>
    </source>
</evidence>
<comment type="similarity">
    <text evidence="4">Belongs to the cyclophilin-type PPIase family.</text>
</comment>
<name>A0A1Y1XVB1_9PLEO</name>
<evidence type="ECO:0000313" key="7">
    <source>
        <dbReference type="EMBL" id="ORX89707.1"/>
    </source>
</evidence>
<dbReference type="EMBL" id="MCFA01000611">
    <property type="protein sequence ID" value="ORX89707.1"/>
    <property type="molecule type" value="Genomic_DNA"/>
</dbReference>
<evidence type="ECO:0000256" key="4">
    <source>
        <dbReference type="RuleBase" id="RU363019"/>
    </source>
</evidence>
<proteinExistence type="inferred from homology"/>
<keyword evidence="8" id="KW-1185">Reference proteome</keyword>
<accession>A0A1Y1XVB1</accession>
<evidence type="ECO:0000256" key="3">
    <source>
        <dbReference type="ARBA" id="ARBA00023235"/>
    </source>
</evidence>
<dbReference type="AlphaFoldDB" id="A0A1Y1XVB1"/>
<keyword evidence="2 4" id="KW-0697">Rotamase</keyword>
<sequence>MREIGVHPGAGVRPNTSQPYTGQDAGRIQIELFLDVVPATADNFKVADTKEAHSIAWYIPGFMIQGGDFLNGGGTGGISIFNSESFDDENFDIKHTRPGLLSMANSGPNTNGSQFFILCAATPHLDNKHVVFGEVLEGISAVKKMENTRTGAGDTPARACRIKACGQLTGAKVT</sequence>
<dbReference type="GO" id="GO:0016018">
    <property type="term" value="F:cyclosporin A binding"/>
    <property type="evidence" value="ECO:0007669"/>
    <property type="project" value="TreeGrafter"/>
</dbReference>
<dbReference type="InterPro" id="IPR029000">
    <property type="entry name" value="Cyclophilin-like_dom_sf"/>
</dbReference>
<dbReference type="STRING" id="1231657.A0A1Y1XVB1"/>
<evidence type="ECO:0000256" key="5">
    <source>
        <dbReference type="SAM" id="MobiDB-lite"/>
    </source>
</evidence>
<dbReference type="InterPro" id="IPR024936">
    <property type="entry name" value="Cyclophilin-type_PPIase"/>
</dbReference>
<gene>
    <name evidence="7" type="ORF">BCR34DRAFT_652999</name>
</gene>
<dbReference type="GO" id="GO:0005737">
    <property type="term" value="C:cytoplasm"/>
    <property type="evidence" value="ECO:0007669"/>
    <property type="project" value="TreeGrafter"/>
</dbReference>
<dbReference type="GO" id="GO:0003755">
    <property type="term" value="F:peptidyl-prolyl cis-trans isomerase activity"/>
    <property type="evidence" value="ECO:0007669"/>
    <property type="project" value="UniProtKB-UniRule"/>
</dbReference>
<comment type="catalytic activity">
    <reaction evidence="1 4">
        <text>[protein]-peptidylproline (omega=180) = [protein]-peptidylproline (omega=0)</text>
        <dbReference type="Rhea" id="RHEA:16237"/>
        <dbReference type="Rhea" id="RHEA-COMP:10747"/>
        <dbReference type="Rhea" id="RHEA-COMP:10748"/>
        <dbReference type="ChEBI" id="CHEBI:83833"/>
        <dbReference type="ChEBI" id="CHEBI:83834"/>
        <dbReference type="EC" id="5.2.1.8"/>
    </reaction>
</comment>
<evidence type="ECO:0000313" key="8">
    <source>
        <dbReference type="Proteomes" id="UP000193144"/>
    </source>
</evidence>
<comment type="caution">
    <text evidence="7">The sequence shown here is derived from an EMBL/GenBank/DDBJ whole genome shotgun (WGS) entry which is preliminary data.</text>
</comment>
<dbReference type="Proteomes" id="UP000193144">
    <property type="component" value="Unassembled WGS sequence"/>
</dbReference>
<dbReference type="OrthoDB" id="193499at2759"/>
<keyword evidence="3 4" id="KW-0413">Isomerase</keyword>
<dbReference type="PIRSF" id="PIRSF001467">
    <property type="entry name" value="Peptidylpro_ismrse"/>
    <property type="match status" value="1"/>
</dbReference>
<dbReference type="EC" id="5.2.1.8" evidence="4"/>
<dbReference type="SUPFAM" id="SSF50891">
    <property type="entry name" value="Cyclophilin-like"/>
    <property type="match status" value="1"/>
</dbReference>
<dbReference type="Gene3D" id="2.40.100.10">
    <property type="entry name" value="Cyclophilin-like"/>
    <property type="match status" value="1"/>
</dbReference>
<evidence type="ECO:0000259" key="6">
    <source>
        <dbReference type="PROSITE" id="PS50072"/>
    </source>
</evidence>
<dbReference type="PANTHER" id="PTHR11071:SF561">
    <property type="entry name" value="PEPTIDYL-PROLYL CIS-TRANS ISOMERASE D-RELATED"/>
    <property type="match status" value="1"/>
</dbReference>
<dbReference type="InterPro" id="IPR002130">
    <property type="entry name" value="Cyclophilin-type_PPIase_dom"/>
</dbReference>
<feature type="domain" description="PPIase cyclophilin-type" evidence="6">
    <location>
        <begin position="22"/>
        <end position="167"/>
    </location>
</feature>
<reference evidence="7 8" key="1">
    <citation type="submission" date="2016-07" db="EMBL/GenBank/DDBJ databases">
        <title>Pervasive Adenine N6-methylation of Active Genes in Fungi.</title>
        <authorList>
            <consortium name="DOE Joint Genome Institute"/>
            <person name="Mondo S.J."/>
            <person name="Dannebaum R.O."/>
            <person name="Kuo R.C."/>
            <person name="Labutti K."/>
            <person name="Haridas S."/>
            <person name="Kuo A."/>
            <person name="Salamov A."/>
            <person name="Ahrendt S.R."/>
            <person name="Lipzen A."/>
            <person name="Sullivan W."/>
            <person name="Andreopoulos W.B."/>
            <person name="Clum A."/>
            <person name="Lindquist E."/>
            <person name="Daum C."/>
            <person name="Ramamoorthy G.K."/>
            <person name="Gryganskyi A."/>
            <person name="Culley D."/>
            <person name="Magnuson J.K."/>
            <person name="James T.Y."/>
            <person name="O'Malley M.A."/>
            <person name="Stajich J.E."/>
            <person name="Spatafora J.W."/>
            <person name="Visel A."/>
            <person name="Grigoriev I.V."/>
        </authorList>
    </citation>
    <scope>NUCLEOTIDE SEQUENCE [LARGE SCALE GENOMIC DNA]</scope>
    <source>
        <strain evidence="7 8">CBS 115471</strain>
    </source>
</reference>
<evidence type="ECO:0000256" key="1">
    <source>
        <dbReference type="ARBA" id="ARBA00000971"/>
    </source>
</evidence>
<dbReference type="Pfam" id="PF00160">
    <property type="entry name" value="Pro_isomerase"/>
    <property type="match status" value="1"/>
</dbReference>
<dbReference type="PANTHER" id="PTHR11071">
    <property type="entry name" value="PEPTIDYL-PROLYL CIS-TRANS ISOMERASE"/>
    <property type="match status" value="1"/>
</dbReference>
<comment type="function">
    <text evidence="4">PPIases accelerate the folding of proteins. It catalyzes the cis-trans isomerization of proline imidic peptide bonds in oligopeptides.</text>
</comment>
<dbReference type="FunFam" id="2.40.100.10:FF:000025">
    <property type="entry name" value="Peptidyl-prolyl cis-trans isomerase CYP19-2"/>
    <property type="match status" value="1"/>
</dbReference>
<dbReference type="PRINTS" id="PR00153">
    <property type="entry name" value="CSAPPISMRASE"/>
</dbReference>
<feature type="region of interest" description="Disordered" evidence="5">
    <location>
        <begin position="1"/>
        <end position="21"/>
    </location>
</feature>
<dbReference type="GO" id="GO:0006457">
    <property type="term" value="P:protein folding"/>
    <property type="evidence" value="ECO:0007669"/>
    <property type="project" value="TreeGrafter"/>
</dbReference>
<dbReference type="PROSITE" id="PS50072">
    <property type="entry name" value="CSA_PPIASE_2"/>
    <property type="match status" value="1"/>
</dbReference>